<evidence type="ECO:0000313" key="2">
    <source>
        <dbReference type="EMBL" id="WKD49345.1"/>
    </source>
</evidence>
<protein>
    <submittedName>
        <fullName evidence="2">Uncharacterized protein</fullName>
    </submittedName>
</protein>
<proteinExistence type="predicted"/>
<name>A0ABY9EA56_9GAMM</name>
<reference evidence="2 3" key="1">
    <citation type="submission" date="2022-05" db="EMBL/GenBank/DDBJ databases">
        <title>Microbulbifer sp. nov., isolated from sponge.</title>
        <authorList>
            <person name="Gao L."/>
        </authorList>
    </citation>
    <scope>NUCLEOTIDE SEQUENCE [LARGE SCALE GENOMIC DNA]</scope>
    <source>
        <strain evidence="2 3">MI-G</strain>
    </source>
</reference>
<evidence type="ECO:0000313" key="3">
    <source>
        <dbReference type="Proteomes" id="UP001321520"/>
    </source>
</evidence>
<dbReference type="Proteomes" id="UP001321520">
    <property type="component" value="Chromosome"/>
</dbReference>
<feature type="chain" id="PRO_5047195358" evidence="1">
    <location>
        <begin position="27"/>
        <end position="200"/>
    </location>
</feature>
<evidence type="ECO:0000256" key="1">
    <source>
        <dbReference type="SAM" id="SignalP"/>
    </source>
</evidence>
<sequence length="200" mass="22473">MKFLNKERLNLLIALCAILISTASFYATYQQAKAANLQVKVMTMPIVEFSHGNFDIKEKKPLISFTLKNAGSGPAILKSIQFNYKNILYSNHTDFLKGCCKKDYNELMKNIASAKREERNISFDSGGIVSSPTENTIIPAKSDFEFLRVYKGDLSIDLWEKIDQERFNLSLIACFCSPLGDCYQSNSEHISVEVNSCPTG</sequence>
<gene>
    <name evidence="2" type="ORF">M8T91_15790</name>
</gene>
<keyword evidence="3" id="KW-1185">Reference proteome</keyword>
<dbReference type="EMBL" id="CP098023">
    <property type="protein sequence ID" value="WKD49345.1"/>
    <property type="molecule type" value="Genomic_DNA"/>
</dbReference>
<dbReference type="RefSeq" id="WP_301415135.1">
    <property type="nucleotide sequence ID" value="NZ_CP098023.1"/>
</dbReference>
<keyword evidence="1" id="KW-0732">Signal</keyword>
<organism evidence="2 3">
    <name type="scientific">Microbulbifer spongiae</name>
    <dbReference type="NCBI Taxonomy" id="2944933"/>
    <lineage>
        <taxon>Bacteria</taxon>
        <taxon>Pseudomonadati</taxon>
        <taxon>Pseudomonadota</taxon>
        <taxon>Gammaproteobacteria</taxon>
        <taxon>Cellvibrionales</taxon>
        <taxon>Microbulbiferaceae</taxon>
        <taxon>Microbulbifer</taxon>
    </lineage>
</organism>
<accession>A0ABY9EA56</accession>
<feature type="signal peptide" evidence="1">
    <location>
        <begin position="1"/>
        <end position="26"/>
    </location>
</feature>